<feature type="region of interest" description="Disordered" evidence="1">
    <location>
        <begin position="38"/>
        <end position="95"/>
    </location>
</feature>
<protein>
    <submittedName>
        <fullName evidence="2">Uncharacterized protein</fullName>
    </submittedName>
</protein>
<name>A0AAV2D8Y0_9ROSI</name>
<dbReference type="Proteomes" id="UP001497516">
    <property type="component" value="Chromosome 2"/>
</dbReference>
<dbReference type="AlphaFoldDB" id="A0AAV2D8Y0"/>
<dbReference type="EMBL" id="OZ034815">
    <property type="protein sequence ID" value="CAL1368947.1"/>
    <property type="molecule type" value="Genomic_DNA"/>
</dbReference>
<evidence type="ECO:0000313" key="2">
    <source>
        <dbReference type="EMBL" id="CAL1368947.1"/>
    </source>
</evidence>
<keyword evidence="3" id="KW-1185">Reference proteome</keyword>
<evidence type="ECO:0000313" key="3">
    <source>
        <dbReference type="Proteomes" id="UP001497516"/>
    </source>
</evidence>
<proteinExistence type="predicted"/>
<gene>
    <name evidence="2" type="ORF">LTRI10_LOCUS11815</name>
</gene>
<accession>A0AAV2D8Y0</accession>
<feature type="compositionally biased region" description="Low complexity" evidence="1">
    <location>
        <begin position="65"/>
        <end position="86"/>
    </location>
</feature>
<evidence type="ECO:0000256" key="1">
    <source>
        <dbReference type="SAM" id="MobiDB-lite"/>
    </source>
</evidence>
<reference evidence="2 3" key="1">
    <citation type="submission" date="2024-04" db="EMBL/GenBank/DDBJ databases">
        <authorList>
            <person name="Fracassetti M."/>
        </authorList>
    </citation>
    <scope>NUCLEOTIDE SEQUENCE [LARGE SCALE GENOMIC DNA]</scope>
</reference>
<sequence length="113" mass="11942">MSHSDTIPLHSSSQSDIDEIENLINAIVQSGPITVQPTCPTSPPRIPVSSSLFLQDNLPPPTTTASKMPPLPSSSAPPSVFSATVPGPTPCSRAQPNRTILRIMDSASVENRE</sequence>
<organism evidence="2 3">
    <name type="scientific">Linum trigynum</name>
    <dbReference type="NCBI Taxonomy" id="586398"/>
    <lineage>
        <taxon>Eukaryota</taxon>
        <taxon>Viridiplantae</taxon>
        <taxon>Streptophyta</taxon>
        <taxon>Embryophyta</taxon>
        <taxon>Tracheophyta</taxon>
        <taxon>Spermatophyta</taxon>
        <taxon>Magnoliopsida</taxon>
        <taxon>eudicotyledons</taxon>
        <taxon>Gunneridae</taxon>
        <taxon>Pentapetalae</taxon>
        <taxon>rosids</taxon>
        <taxon>fabids</taxon>
        <taxon>Malpighiales</taxon>
        <taxon>Linaceae</taxon>
        <taxon>Linum</taxon>
    </lineage>
</organism>